<reference evidence="2 3" key="1">
    <citation type="submission" date="2012-01" db="EMBL/GenBank/DDBJ databases">
        <title>The Genome Sequence of Odoribacter laneus YIT 12061.</title>
        <authorList>
            <consortium name="The Broad Institute Genome Sequencing Platform"/>
            <person name="Earl A."/>
            <person name="Ward D."/>
            <person name="Feldgarden M."/>
            <person name="Gevers D."/>
            <person name="Morotomi M."/>
            <person name="Young S.K."/>
            <person name="Zeng Q."/>
            <person name="Gargeya S."/>
            <person name="Fitzgerald M."/>
            <person name="Haas B."/>
            <person name="Abouelleil A."/>
            <person name="Alvarado L."/>
            <person name="Arachchi H.M."/>
            <person name="Berlin A."/>
            <person name="Chapman S.B."/>
            <person name="Gearin G."/>
            <person name="Goldberg J."/>
            <person name="Griggs A."/>
            <person name="Gujja S."/>
            <person name="Hansen M."/>
            <person name="Heiman D."/>
            <person name="Howarth C."/>
            <person name="Larimer J."/>
            <person name="Lui A."/>
            <person name="MacDonald P.J.P."/>
            <person name="McCowen C."/>
            <person name="Montmayeur A."/>
            <person name="Murphy C."/>
            <person name="Neiman D."/>
            <person name="Pearson M."/>
            <person name="Priest M."/>
            <person name="Roberts A."/>
            <person name="Saif S."/>
            <person name="Shea T."/>
            <person name="Sisk P."/>
            <person name="Stolte C."/>
            <person name="Sykes S."/>
            <person name="Wortman J."/>
            <person name="Nusbaum C."/>
            <person name="Birren B."/>
        </authorList>
    </citation>
    <scope>NUCLEOTIDE SEQUENCE [LARGE SCALE GENOMIC DNA]</scope>
    <source>
        <strain evidence="2 3">YIT 12061</strain>
    </source>
</reference>
<evidence type="ECO:0000259" key="1">
    <source>
        <dbReference type="Pfam" id="PF01863"/>
    </source>
</evidence>
<dbReference type="InterPro" id="IPR053136">
    <property type="entry name" value="UTP_pyrophosphatase-like"/>
</dbReference>
<protein>
    <recommendedName>
        <fullName evidence="1">YgjP-like metallopeptidase domain-containing protein</fullName>
    </recommendedName>
</protein>
<dbReference type="PANTHER" id="PTHR30399">
    <property type="entry name" value="UNCHARACTERIZED PROTEIN YGJP"/>
    <property type="match status" value="1"/>
</dbReference>
<keyword evidence="3" id="KW-1185">Reference proteome</keyword>
<dbReference type="EMBL" id="ADMC01000014">
    <property type="protein sequence ID" value="EHP49308.1"/>
    <property type="molecule type" value="Genomic_DNA"/>
</dbReference>
<dbReference type="RefSeq" id="WP_009135974.1">
    <property type="nucleotide sequence ID" value="NZ_JH594596.1"/>
</dbReference>
<comment type="caution">
    <text evidence="2">The sequence shown here is derived from an EMBL/GenBank/DDBJ whole genome shotgun (WGS) entry which is preliminary data.</text>
</comment>
<dbReference type="PANTHER" id="PTHR30399:SF1">
    <property type="entry name" value="UTP PYROPHOSPHATASE"/>
    <property type="match status" value="1"/>
</dbReference>
<dbReference type="PATRIC" id="fig|742817.3.peg.883"/>
<organism evidence="2 3">
    <name type="scientific">Odoribacter laneus YIT 12061</name>
    <dbReference type="NCBI Taxonomy" id="742817"/>
    <lineage>
        <taxon>Bacteria</taxon>
        <taxon>Pseudomonadati</taxon>
        <taxon>Bacteroidota</taxon>
        <taxon>Bacteroidia</taxon>
        <taxon>Bacteroidales</taxon>
        <taxon>Odoribacteraceae</taxon>
        <taxon>Odoribacter</taxon>
    </lineage>
</organism>
<accession>H1DEZ0</accession>
<dbReference type="GeneID" id="98068432"/>
<dbReference type="Gene3D" id="3.30.2010.10">
    <property type="entry name" value="Metalloproteases ('zincins'), catalytic domain"/>
    <property type="match status" value="1"/>
</dbReference>
<evidence type="ECO:0000313" key="2">
    <source>
        <dbReference type="EMBL" id="EHP49308.1"/>
    </source>
</evidence>
<dbReference type="Proteomes" id="UP000004892">
    <property type="component" value="Unassembled WGS sequence"/>
</dbReference>
<evidence type="ECO:0000313" key="3">
    <source>
        <dbReference type="Proteomes" id="UP000004892"/>
    </source>
</evidence>
<gene>
    <name evidence="2" type="ORF">HMPREF9449_00826</name>
</gene>
<dbReference type="HOGENOM" id="CLU_065947_0_0_10"/>
<proteinExistence type="predicted"/>
<feature type="domain" description="YgjP-like metallopeptidase" evidence="1">
    <location>
        <begin position="23"/>
        <end position="230"/>
    </location>
</feature>
<dbReference type="Pfam" id="PF01863">
    <property type="entry name" value="YgjP-like"/>
    <property type="match status" value="1"/>
</dbReference>
<dbReference type="InterPro" id="IPR002725">
    <property type="entry name" value="YgjP-like_metallopeptidase"/>
</dbReference>
<dbReference type="eggNOG" id="COG1451">
    <property type="taxonomic scope" value="Bacteria"/>
</dbReference>
<dbReference type="AlphaFoldDB" id="H1DEZ0"/>
<dbReference type="CDD" id="cd07344">
    <property type="entry name" value="M48_yhfN_like"/>
    <property type="match status" value="1"/>
</dbReference>
<name>H1DEZ0_9BACT</name>
<sequence length="235" mass="27310">MEFVDVEGVGKVKVRRGAHIRFLTVRVAAGKGVWVTVPRGVSKRQLRDFLVEKRDWILQTGEQMKQYERETGLGIKIGAEIKTKLHVLKIAESEGEKPAYRIEGKYITLWVPRGINLSGVEEIVKKFVLEIYRLECRRLLPERVRLFAEKYGFTYTRLSFRNNVSNWGSCSQDDHICLNIKLMKLPDELIDYVILHELCHTLEKNHSAAFWALVKKVCPDYAAYRKALRAYNTRL</sequence>